<evidence type="ECO:0000256" key="8">
    <source>
        <dbReference type="ARBA" id="ARBA00022741"/>
    </source>
</evidence>
<comment type="caution">
    <text evidence="18">The sequence shown here is derived from an EMBL/GenBank/DDBJ whole genome shotgun (WGS) entry which is preliminary data.</text>
</comment>
<keyword evidence="6" id="KW-0808">Transferase</keyword>
<dbReference type="SUPFAM" id="SSF55874">
    <property type="entry name" value="ATPase domain of HSP90 chaperone/DNA topoisomerase II/histidine kinase"/>
    <property type="match status" value="1"/>
</dbReference>
<evidence type="ECO:0000313" key="18">
    <source>
        <dbReference type="EMBL" id="MCY6958100.1"/>
    </source>
</evidence>
<dbReference type="Gene3D" id="1.10.287.130">
    <property type="match status" value="1"/>
</dbReference>
<dbReference type="CDD" id="cd00082">
    <property type="entry name" value="HisKA"/>
    <property type="match status" value="1"/>
</dbReference>
<dbReference type="InterPro" id="IPR050398">
    <property type="entry name" value="HssS/ArlS-like"/>
</dbReference>
<proteinExistence type="predicted"/>
<evidence type="ECO:0000256" key="1">
    <source>
        <dbReference type="ARBA" id="ARBA00000085"/>
    </source>
</evidence>
<keyword evidence="10" id="KW-0067">ATP-binding</keyword>
<dbReference type="InterPro" id="IPR005467">
    <property type="entry name" value="His_kinase_dom"/>
</dbReference>
<evidence type="ECO:0000256" key="11">
    <source>
        <dbReference type="ARBA" id="ARBA00022989"/>
    </source>
</evidence>
<dbReference type="EC" id="2.7.13.3" evidence="3"/>
<keyword evidence="14" id="KW-0175">Coiled coil</keyword>
<dbReference type="Pfam" id="PF00512">
    <property type="entry name" value="HisKA"/>
    <property type="match status" value="1"/>
</dbReference>
<evidence type="ECO:0000259" key="17">
    <source>
        <dbReference type="PROSITE" id="PS50885"/>
    </source>
</evidence>
<gene>
    <name evidence="18" type="ORF">OW729_05695</name>
</gene>
<accession>A0ABT4D754</accession>
<evidence type="ECO:0000256" key="3">
    <source>
        <dbReference type="ARBA" id="ARBA00012438"/>
    </source>
</evidence>
<feature type="transmembrane region" description="Helical" evidence="15">
    <location>
        <begin position="161"/>
        <end position="180"/>
    </location>
</feature>
<evidence type="ECO:0000256" key="13">
    <source>
        <dbReference type="ARBA" id="ARBA00023136"/>
    </source>
</evidence>
<evidence type="ECO:0000256" key="15">
    <source>
        <dbReference type="SAM" id="Phobius"/>
    </source>
</evidence>
<dbReference type="EMBL" id="JAPQFJ010000004">
    <property type="protein sequence ID" value="MCY6958100.1"/>
    <property type="molecule type" value="Genomic_DNA"/>
</dbReference>
<feature type="transmembrane region" description="Helical" evidence="15">
    <location>
        <begin position="12"/>
        <end position="35"/>
    </location>
</feature>
<dbReference type="SMART" id="SM00304">
    <property type="entry name" value="HAMP"/>
    <property type="match status" value="1"/>
</dbReference>
<dbReference type="InterPro" id="IPR036097">
    <property type="entry name" value="HisK_dim/P_sf"/>
</dbReference>
<evidence type="ECO:0000256" key="9">
    <source>
        <dbReference type="ARBA" id="ARBA00022777"/>
    </source>
</evidence>
<keyword evidence="9 18" id="KW-0418">Kinase</keyword>
<feature type="coiled-coil region" evidence="14">
    <location>
        <begin position="272"/>
        <end position="299"/>
    </location>
</feature>
<keyword evidence="4" id="KW-1003">Cell membrane</keyword>
<keyword evidence="8" id="KW-0547">Nucleotide-binding</keyword>
<evidence type="ECO:0000256" key="4">
    <source>
        <dbReference type="ARBA" id="ARBA00022475"/>
    </source>
</evidence>
<evidence type="ECO:0000256" key="7">
    <source>
        <dbReference type="ARBA" id="ARBA00022692"/>
    </source>
</evidence>
<protein>
    <recommendedName>
        <fullName evidence="3">histidine kinase</fullName>
        <ecNumber evidence="3">2.7.13.3</ecNumber>
    </recommendedName>
</protein>
<dbReference type="SMART" id="SM00387">
    <property type="entry name" value="HATPase_c"/>
    <property type="match status" value="1"/>
</dbReference>
<evidence type="ECO:0000256" key="12">
    <source>
        <dbReference type="ARBA" id="ARBA00023012"/>
    </source>
</evidence>
<dbReference type="RefSeq" id="WP_268060510.1">
    <property type="nucleotide sequence ID" value="NZ_JAPQFJ010000004.1"/>
</dbReference>
<dbReference type="SUPFAM" id="SSF158472">
    <property type="entry name" value="HAMP domain-like"/>
    <property type="match status" value="1"/>
</dbReference>
<dbReference type="InterPro" id="IPR036890">
    <property type="entry name" value="HATPase_C_sf"/>
</dbReference>
<keyword evidence="19" id="KW-1185">Reference proteome</keyword>
<dbReference type="Gene3D" id="6.10.340.10">
    <property type="match status" value="1"/>
</dbReference>
<comment type="catalytic activity">
    <reaction evidence="1">
        <text>ATP + protein L-histidine = ADP + protein N-phospho-L-histidine.</text>
        <dbReference type="EC" id="2.7.13.3"/>
    </reaction>
</comment>
<keyword evidence="11 15" id="KW-1133">Transmembrane helix</keyword>
<dbReference type="Pfam" id="PF00672">
    <property type="entry name" value="HAMP"/>
    <property type="match status" value="1"/>
</dbReference>
<keyword evidence="7 15" id="KW-0812">Transmembrane</keyword>
<feature type="domain" description="Histidine kinase" evidence="16">
    <location>
        <begin position="247"/>
        <end position="446"/>
    </location>
</feature>
<dbReference type="InterPro" id="IPR003660">
    <property type="entry name" value="HAMP_dom"/>
</dbReference>
<dbReference type="Gene3D" id="3.30.565.10">
    <property type="entry name" value="Histidine kinase-like ATPase, C-terminal domain"/>
    <property type="match status" value="1"/>
</dbReference>
<dbReference type="PANTHER" id="PTHR45528">
    <property type="entry name" value="SENSOR HISTIDINE KINASE CPXA"/>
    <property type="match status" value="1"/>
</dbReference>
<evidence type="ECO:0000256" key="5">
    <source>
        <dbReference type="ARBA" id="ARBA00022553"/>
    </source>
</evidence>
<sequence>MKKTFRSISWKIWYDITRIIAILLIIIFIANITVFKNAKDEFIFNQLKESAEAKKNGEQSFIQPNKLEGTSEAPILVAHFRIEKNGDKINITIDKFTEALYLNNKNNEQIIDKIVDNISKYGVEEDQGIIKDNGMSHYYYVDWNDTKTSAMVFLTSSKENIKFGIEVFAIIIILLIISFFTSKIAAKKIAEPIQKLVIFAEEISKRNWSTKVPKTDPDEIGLLSEALEKMRDSLKIAEERDRQFLQSTSHDLKTPVMIIKGYAQAILDDISINSERSAAEVIKTESERLERRITQLLKLNTLGHILEYSENREIVRIDRILKSIISKFSIVSPELNWELNFKELEIKGDAEALLIAFENIIENQLRYAKTSISISIDINDKSEIKISNDGPPFEVNDPNILFDTYKKDKEGKFGLGLAIVKQVIEAHGGTILAYNINKGVEFKINF</sequence>
<evidence type="ECO:0000256" key="6">
    <source>
        <dbReference type="ARBA" id="ARBA00022679"/>
    </source>
</evidence>
<comment type="subcellular location">
    <subcellularLocation>
        <location evidence="2">Cell membrane</location>
        <topology evidence="2">Multi-pass membrane protein</topology>
    </subcellularLocation>
</comment>
<organism evidence="18 19">
    <name type="scientific">Clostridium brassicae</name>
    <dbReference type="NCBI Taxonomy" id="2999072"/>
    <lineage>
        <taxon>Bacteria</taxon>
        <taxon>Bacillati</taxon>
        <taxon>Bacillota</taxon>
        <taxon>Clostridia</taxon>
        <taxon>Eubacteriales</taxon>
        <taxon>Clostridiaceae</taxon>
        <taxon>Clostridium</taxon>
    </lineage>
</organism>
<reference evidence="18" key="1">
    <citation type="submission" date="2022-12" db="EMBL/GenBank/DDBJ databases">
        <title>Clostridium sp. nov., isolated from industrial wastewater.</title>
        <authorList>
            <person name="Jiayan W."/>
        </authorList>
    </citation>
    <scope>NUCLEOTIDE SEQUENCE</scope>
    <source>
        <strain evidence="18">ZC22-4</strain>
    </source>
</reference>
<dbReference type="PANTHER" id="PTHR45528:SF1">
    <property type="entry name" value="SENSOR HISTIDINE KINASE CPXA"/>
    <property type="match status" value="1"/>
</dbReference>
<dbReference type="PROSITE" id="PS50885">
    <property type="entry name" value="HAMP"/>
    <property type="match status" value="1"/>
</dbReference>
<evidence type="ECO:0000256" key="2">
    <source>
        <dbReference type="ARBA" id="ARBA00004651"/>
    </source>
</evidence>
<dbReference type="GO" id="GO:0016301">
    <property type="term" value="F:kinase activity"/>
    <property type="evidence" value="ECO:0007669"/>
    <property type="project" value="UniProtKB-KW"/>
</dbReference>
<keyword evidence="12" id="KW-0902">Two-component regulatory system</keyword>
<dbReference type="SUPFAM" id="SSF47384">
    <property type="entry name" value="Homodimeric domain of signal transducing histidine kinase"/>
    <property type="match status" value="1"/>
</dbReference>
<dbReference type="PROSITE" id="PS50109">
    <property type="entry name" value="HIS_KIN"/>
    <property type="match status" value="1"/>
</dbReference>
<dbReference type="Pfam" id="PF02518">
    <property type="entry name" value="HATPase_c"/>
    <property type="match status" value="1"/>
</dbReference>
<feature type="domain" description="HAMP" evidence="17">
    <location>
        <begin position="187"/>
        <end position="239"/>
    </location>
</feature>
<dbReference type="InterPro" id="IPR003661">
    <property type="entry name" value="HisK_dim/P_dom"/>
</dbReference>
<evidence type="ECO:0000259" key="16">
    <source>
        <dbReference type="PROSITE" id="PS50109"/>
    </source>
</evidence>
<dbReference type="InterPro" id="IPR003594">
    <property type="entry name" value="HATPase_dom"/>
</dbReference>
<dbReference type="CDD" id="cd06225">
    <property type="entry name" value="HAMP"/>
    <property type="match status" value="1"/>
</dbReference>
<name>A0ABT4D754_9CLOT</name>
<evidence type="ECO:0000256" key="14">
    <source>
        <dbReference type="SAM" id="Coils"/>
    </source>
</evidence>
<evidence type="ECO:0000256" key="10">
    <source>
        <dbReference type="ARBA" id="ARBA00022840"/>
    </source>
</evidence>
<keyword evidence="13 15" id="KW-0472">Membrane</keyword>
<evidence type="ECO:0000313" key="19">
    <source>
        <dbReference type="Proteomes" id="UP001144612"/>
    </source>
</evidence>
<keyword evidence="5" id="KW-0597">Phosphoprotein</keyword>
<dbReference type="Proteomes" id="UP001144612">
    <property type="component" value="Unassembled WGS sequence"/>
</dbReference>
<dbReference type="SMART" id="SM00388">
    <property type="entry name" value="HisKA"/>
    <property type="match status" value="1"/>
</dbReference>